<feature type="non-terminal residue" evidence="1">
    <location>
        <position position="1"/>
    </location>
</feature>
<keyword evidence="2" id="KW-1185">Reference proteome</keyword>
<comment type="caution">
    <text evidence="1">The sequence shown here is derived from an EMBL/GenBank/DDBJ whole genome shotgun (WGS) entry which is preliminary data.</text>
</comment>
<evidence type="ECO:0000313" key="2">
    <source>
        <dbReference type="Proteomes" id="UP000237105"/>
    </source>
</evidence>
<gene>
    <name evidence="1" type="ORF">PanWU01x14_316670</name>
</gene>
<sequence length="70" mass="7802">FLIRVEISSRKVNLLSEITRFLIDSFSAHILSIWEFVRTQNISLPWVIIEAGPVIASGGSAFIERLVCAA</sequence>
<dbReference type="EMBL" id="JXTB01000513">
    <property type="protein sequence ID" value="PON37921.1"/>
    <property type="molecule type" value="Genomic_DNA"/>
</dbReference>
<protein>
    <submittedName>
        <fullName evidence="1">Uncharacterized protein</fullName>
    </submittedName>
</protein>
<name>A0A2P5AN93_PARAD</name>
<reference evidence="2" key="1">
    <citation type="submission" date="2016-06" db="EMBL/GenBank/DDBJ databases">
        <title>Parallel loss of symbiosis genes in relatives of nitrogen-fixing non-legume Parasponia.</title>
        <authorList>
            <person name="Van Velzen R."/>
            <person name="Holmer R."/>
            <person name="Bu F."/>
            <person name="Rutten L."/>
            <person name="Van Zeijl A."/>
            <person name="Liu W."/>
            <person name="Santuari L."/>
            <person name="Cao Q."/>
            <person name="Sharma T."/>
            <person name="Shen D."/>
            <person name="Roswanjaya Y."/>
            <person name="Wardhani T."/>
            <person name="Kalhor M.S."/>
            <person name="Jansen J."/>
            <person name="Van den Hoogen J."/>
            <person name="Gungor B."/>
            <person name="Hartog M."/>
            <person name="Hontelez J."/>
            <person name="Verver J."/>
            <person name="Yang W.-C."/>
            <person name="Schijlen E."/>
            <person name="Repin R."/>
            <person name="Schilthuizen M."/>
            <person name="Schranz E."/>
            <person name="Heidstra R."/>
            <person name="Miyata K."/>
            <person name="Fedorova E."/>
            <person name="Kohlen W."/>
            <person name="Bisseling T."/>
            <person name="Smit S."/>
            <person name="Geurts R."/>
        </authorList>
    </citation>
    <scope>NUCLEOTIDE SEQUENCE [LARGE SCALE GENOMIC DNA]</scope>
    <source>
        <strain evidence="2">cv. WU1-14</strain>
    </source>
</reference>
<organism evidence="1 2">
    <name type="scientific">Parasponia andersonii</name>
    <name type="common">Sponia andersonii</name>
    <dbReference type="NCBI Taxonomy" id="3476"/>
    <lineage>
        <taxon>Eukaryota</taxon>
        <taxon>Viridiplantae</taxon>
        <taxon>Streptophyta</taxon>
        <taxon>Embryophyta</taxon>
        <taxon>Tracheophyta</taxon>
        <taxon>Spermatophyta</taxon>
        <taxon>Magnoliopsida</taxon>
        <taxon>eudicotyledons</taxon>
        <taxon>Gunneridae</taxon>
        <taxon>Pentapetalae</taxon>
        <taxon>rosids</taxon>
        <taxon>fabids</taxon>
        <taxon>Rosales</taxon>
        <taxon>Cannabaceae</taxon>
        <taxon>Parasponia</taxon>
    </lineage>
</organism>
<evidence type="ECO:0000313" key="1">
    <source>
        <dbReference type="EMBL" id="PON37921.1"/>
    </source>
</evidence>
<dbReference type="AlphaFoldDB" id="A0A2P5AN93"/>
<proteinExistence type="predicted"/>
<dbReference type="Proteomes" id="UP000237105">
    <property type="component" value="Unassembled WGS sequence"/>
</dbReference>
<accession>A0A2P5AN93</accession>